<evidence type="ECO:0000256" key="4">
    <source>
        <dbReference type="ARBA" id="ARBA00022801"/>
    </source>
</evidence>
<keyword evidence="3 7" id="KW-0479">Metal-binding</keyword>
<keyword evidence="5 7" id="KW-0862">Zinc</keyword>
<keyword evidence="6 7" id="KW-0482">Metalloprotease</keyword>
<evidence type="ECO:0000256" key="2">
    <source>
        <dbReference type="ARBA" id="ARBA00022670"/>
    </source>
</evidence>
<dbReference type="GO" id="GO:0004180">
    <property type="term" value="F:carboxypeptidase activity"/>
    <property type="evidence" value="ECO:0007669"/>
    <property type="project" value="UniProtKB-KW"/>
</dbReference>
<reference evidence="9 10" key="1">
    <citation type="submission" date="2021-03" db="EMBL/GenBank/DDBJ databases">
        <title>Genomic Encyclopedia of Type Strains, Phase III (KMG-III): the genomes of soil and plant-associated and newly described type strains.</title>
        <authorList>
            <person name="Whitman W."/>
        </authorList>
    </citation>
    <scope>NUCLEOTIDE SEQUENCE [LARGE SCALE GENOMIC DNA]</scope>
    <source>
        <strain evidence="9 10">IMMIB AFH-6</strain>
    </source>
</reference>
<dbReference type="Gene3D" id="1.10.1370.10">
    <property type="entry name" value="Neurolysin, domain 3"/>
    <property type="match status" value="1"/>
</dbReference>
<dbReference type="PANTHER" id="PTHR43660">
    <property type="entry name" value="DIPEPTIDYL CARBOXYPEPTIDASE"/>
    <property type="match status" value="1"/>
</dbReference>
<comment type="cofactor">
    <cofactor evidence="7">
        <name>Zn(2+)</name>
        <dbReference type="ChEBI" id="CHEBI:29105"/>
    </cofactor>
    <text evidence="7">Binds 1 zinc ion.</text>
</comment>
<dbReference type="Pfam" id="PF01432">
    <property type="entry name" value="Peptidase_M3"/>
    <property type="match status" value="1"/>
</dbReference>
<dbReference type="InterPro" id="IPR045090">
    <property type="entry name" value="Pept_M3A_M3B"/>
</dbReference>
<dbReference type="RefSeq" id="WP_209765054.1">
    <property type="nucleotide sequence ID" value="NZ_JAGINP010000003.1"/>
</dbReference>
<gene>
    <name evidence="9" type="ORF">J2851_001299</name>
</gene>
<dbReference type="SUPFAM" id="SSF55486">
    <property type="entry name" value="Metalloproteases ('zincins'), catalytic domain"/>
    <property type="match status" value="1"/>
</dbReference>
<comment type="caution">
    <text evidence="9">The sequence shown here is derived from an EMBL/GenBank/DDBJ whole genome shotgun (WGS) entry which is preliminary data.</text>
</comment>
<evidence type="ECO:0000313" key="10">
    <source>
        <dbReference type="Proteomes" id="UP000781958"/>
    </source>
</evidence>
<evidence type="ECO:0000313" key="9">
    <source>
        <dbReference type="EMBL" id="MBP2291550.1"/>
    </source>
</evidence>
<dbReference type="InterPro" id="IPR024077">
    <property type="entry name" value="Neurolysin/TOP_dom2"/>
</dbReference>
<protein>
    <submittedName>
        <fullName evidence="9">Peptidyl-dipeptidase Dcp</fullName>
        <ecNumber evidence="9">3.4.15.5</ecNumber>
    </submittedName>
</protein>
<evidence type="ECO:0000256" key="1">
    <source>
        <dbReference type="ARBA" id="ARBA00006040"/>
    </source>
</evidence>
<evidence type="ECO:0000256" key="5">
    <source>
        <dbReference type="ARBA" id="ARBA00022833"/>
    </source>
</evidence>
<evidence type="ECO:0000256" key="3">
    <source>
        <dbReference type="ARBA" id="ARBA00022723"/>
    </source>
</evidence>
<keyword evidence="2 7" id="KW-0645">Protease</keyword>
<proteinExistence type="inferred from homology"/>
<sequence>MTDTPTQQNPFFETWTTPFGLPPFDRIRPEHFPPAFDHGMAENIAEMEAITANAEPATFANTIEAMERSGRFLDRVANVFFNLTSSNTSDALEAIARDYAPKFAQHSMRIALDPGLFARVKDLYDRRDTLGLAPDQLRLLERRHLGFVRSGALLPPEQKARMTAISERQATLHTLFGQNVLHDEKDWQLVLEESDLAGLPEFARNAAAQAAAERGLEGKYVITLARSSVEPFLTFSARRDLRQVAYEAWIRRGEHEGPHDNRPLIREIVALRAEQAKLLGYATYADYKLDDSMAKDTTAVERLLLQVWEPAKRKAAAERAELQESARAEGMNEPIAPWDWRYYAEKVRQAKYDLDEAEVKPYFVLDNMVRAAFDTAGRLFGITFKERPDLPVYHPDVRVYEVSDADGRHVGLFLHDNFARASKRSGAWMSSYRVQESFDDEIAPIIVNNNNFAKGEPTLLSFDDAETLFHEFGHGLHGLLSRVRYPSQSGTAVRRDFVEFPSQVYEHWMSAPETLRTYARHFRTGEPIPEDLLRRLLAARNFNQGFGTVEYTAAALLDLEFHTRTAVDDLDVAAFERAVLEKIGMPAEIAVRHRPTHFQHLFAGSGYAAGYYAYLWAEVLDADGYEAFAEAGDLFDPGLAARLKTIYSAGDTRDPMELYTAFRGREPQIEALLKHRGLVEA</sequence>
<keyword evidence="4 7" id="KW-0378">Hydrolase</keyword>
<dbReference type="Gene3D" id="3.40.390.10">
    <property type="entry name" value="Collagenase (Catalytic Domain)"/>
    <property type="match status" value="1"/>
</dbReference>
<comment type="similarity">
    <text evidence="1 7">Belongs to the peptidase M3 family.</text>
</comment>
<accession>A0ABS4SJI9</accession>
<dbReference type="InterPro" id="IPR001567">
    <property type="entry name" value="Pept_M3A_M3B_dom"/>
</dbReference>
<dbReference type="InterPro" id="IPR024079">
    <property type="entry name" value="MetalloPept_cat_dom_sf"/>
</dbReference>
<evidence type="ECO:0000259" key="8">
    <source>
        <dbReference type="Pfam" id="PF01432"/>
    </source>
</evidence>
<dbReference type="EMBL" id="JAGINP010000003">
    <property type="protein sequence ID" value="MBP2291550.1"/>
    <property type="molecule type" value="Genomic_DNA"/>
</dbReference>
<keyword evidence="10" id="KW-1185">Reference proteome</keyword>
<dbReference type="EC" id="3.4.15.5" evidence="9"/>
<organism evidence="9 10">
    <name type="scientific">Azospirillum rugosum</name>
    <dbReference type="NCBI Taxonomy" id="416170"/>
    <lineage>
        <taxon>Bacteria</taxon>
        <taxon>Pseudomonadati</taxon>
        <taxon>Pseudomonadota</taxon>
        <taxon>Alphaproteobacteria</taxon>
        <taxon>Rhodospirillales</taxon>
        <taxon>Azospirillaceae</taxon>
        <taxon>Azospirillum</taxon>
    </lineage>
</organism>
<dbReference type="PANTHER" id="PTHR43660:SF1">
    <property type="entry name" value="DIPEPTIDYL CARBOXYPEPTIDASE"/>
    <property type="match status" value="1"/>
</dbReference>
<dbReference type="InterPro" id="IPR034005">
    <property type="entry name" value="M3A_DCP"/>
</dbReference>
<name>A0ABS4SJI9_9PROT</name>
<dbReference type="CDD" id="cd06456">
    <property type="entry name" value="M3A_DCP"/>
    <property type="match status" value="1"/>
</dbReference>
<dbReference type="Gene3D" id="1.10.1370.40">
    <property type="match status" value="1"/>
</dbReference>
<keyword evidence="9" id="KW-0121">Carboxypeptidase</keyword>
<feature type="domain" description="Peptidase M3A/M3B catalytic" evidence="8">
    <location>
        <begin position="234"/>
        <end position="677"/>
    </location>
</feature>
<dbReference type="GO" id="GO:0008241">
    <property type="term" value="F:peptidyl-dipeptidase activity"/>
    <property type="evidence" value="ECO:0007669"/>
    <property type="project" value="UniProtKB-EC"/>
</dbReference>
<evidence type="ECO:0000256" key="6">
    <source>
        <dbReference type="ARBA" id="ARBA00023049"/>
    </source>
</evidence>
<evidence type="ECO:0000256" key="7">
    <source>
        <dbReference type="RuleBase" id="RU003435"/>
    </source>
</evidence>
<dbReference type="Proteomes" id="UP000781958">
    <property type="component" value="Unassembled WGS sequence"/>
</dbReference>